<feature type="domain" description="GP-PDE" evidence="2">
    <location>
        <begin position="251"/>
        <end position="487"/>
    </location>
</feature>
<accession>A0ABN2DEU1</accession>
<gene>
    <name evidence="3" type="ORF">GCM10009789_31940</name>
</gene>
<dbReference type="SUPFAM" id="SSF51695">
    <property type="entry name" value="PLC-like phosphodiesterases"/>
    <property type="match status" value="1"/>
</dbReference>
<dbReference type="EMBL" id="BAAAOS010000019">
    <property type="protein sequence ID" value="GAA1576133.1"/>
    <property type="molecule type" value="Genomic_DNA"/>
</dbReference>
<evidence type="ECO:0000313" key="3">
    <source>
        <dbReference type="EMBL" id="GAA1576133.1"/>
    </source>
</evidence>
<dbReference type="Gene3D" id="3.20.20.190">
    <property type="entry name" value="Phosphatidylinositol (PI) phosphodiesterase"/>
    <property type="match status" value="1"/>
</dbReference>
<proteinExistence type="predicted"/>
<dbReference type="InterPro" id="IPR030395">
    <property type="entry name" value="GP_PDE_dom"/>
</dbReference>
<dbReference type="InterPro" id="IPR017946">
    <property type="entry name" value="PLC-like_Pdiesterase_TIM-brl"/>
</dbReference>
<dbReference type="PROSITE" id="PS51704">
    <property type="entry name" value="GP_PDE"/>
    <property type="match status" value="1"/>
</dbReference>
<keyword evidence="4" id="KW-1185">Reference proteome</keyword>
<dbReference type="PANTHER" id="PTHR46211">
    <property type="entry name" value="GLYCEROPHOSPHORYL DIESTER PHOSPHODIESTERASE"/>
    <property type="match status" value="1"/>
</dbReference>
<protein>
    <recommendedName>
        <fullName evidence="2">GP-PDE domain-containing protein</fullName>
    </recommendedName>
</protein>
<dbReference type="Gene3D" id="2.60.120.560">
    <property type="entry name" value="Exo-inulinase, domain 1"/>
    <property type="match status" value="1"/>
</dbReference>
<feature type="chain" id="PRO_5046924124" description="GP-PDE domain-containing protein" evidence="1">
    <location>
        <begin position="41"/>
        <end position="631"/>
    </location>
</feature>
<comment type="caution">
    <text evidence="3">The sequence shown here is derived from an EMBL/GenBank/DDBJ whole genome shotgun (WGS) entry which is preliminary data.</text>
</comment>
<name>A0ABN2DEU1_9ACTN</name>
<evidence type="ECO:0000256" key="1">
    <source>
        <dbReference type="SAM" id="SignalP"/>
    </source>
</evidence>
<dbReference type="Proteomes" id="UP001500393">
    <property type="component" value="Unassembled WGS sequence"/>
</dbReference>
<evidence type="ECO:0000259" key="2">
    <source>
        <dbReference type="PROSITE" id="PS51704"/>
    </source>
</evidence>
<feature type="signal peptide" evidence="1">
    <location>
        <begin position="1"/>
        <end position="40"/>
    </location>
</feature>
<dbReference type="PANTHER" id="PTHR46211:SF1">
    <property type="entry name" value="GLYCEROPHOSPHODIESTER PHOSPHODIESTERASE, CYTOPLASMIC"/>
    <property type="match status" value="1"/>
</dbReference>
<sequence length="631" mass="66141">MTFLRSVFMKLTPRRPRAVLAALAAAATAAALIPSQSASADPAAPVANQVAAVAAENPTVNETFDGTTLPAGWNAVEGAWKVQSGRLVGTSSTSSQLSRITFGTPLADYRIESHLRFESALDGGRWVALGLDLAPSGAVPWSIATMRNGSTATNGLEFAQRTPSNTWNVTDTAAAPIQVGVGKEVAVAVEVRGTRATWYVDGRESLRTSMVNRTAAGVQALFVNGATVSFDDLKVTPLAKESFIRKPGAPLRVFAHRGASSATPENTAASDEVARRARAEWIENDVQPTKDGVPVILHDNTVDRTTDGTGAVRSLTAAQVATLDAGSWFAPAFTGQRVPTLAQQLDGLKTRGGNLLLEVKGAHTRDSVARIVTEIRDRGMSSRVFVQSFEPQHLRWTHELAPELPLGLLRSTLDPDPVAIAKDLELSAYNPSDAALSTRPAAIAELHAAGVAVNVWTVDDAARWNALEKAGVDGIITNRPAELAGWNAAFLQRAKPQVTVLNPAAGAKLDRAQALRIAVSSNEPATITLDGKPIENGAAVDPTTLAAGTHEIKAQAGDASTVSSFEIVATRTGLAHLILTSGASPAAVSTMTTLLGQEKYGVLATYASTPAAAGLSAVRRELIVAEARALR</sequence>
<organism evidence="3 4">
    <name type="scientific">Kribbella sancticallisti</name>
    <dbReference type="NCBI Taxonomy" id="460087"/>
    <lineage>
        <taxon>Bacteria</taxon>
        <taxon>Bacillati</taxon>
        <taxon>Actinomycetota</taxon>
        <taxon>Actinomycetes</taxon>
        <taxon>Propionibacteriales</taxon>
        <taxon>Kribbellaceae</taxon>
        <taxon>Kribbella</taxon>
    </lineage>
</organism>
<keyword evidence="1" id="KW-0732">Signal</keyword>
<evidence type="ECO:0000313" key="4">
    <source>
        <dbReference type="Proteomes" id="UP001500393"/>
    </source>
</evidence>
<dbReference type="Pfam" id="PF03009">
    <property type="entry name" value="GDPD"/>
    <property type="match status" value="1"/>
</dbReference>
<reference evidence="3 4" key="1">
    <citation type="journal article" date="2019" name="Int. J. Syst. Evol. Microbiol.">
        <title>The Global Catalogue of Microorganisms (GCM) 10K type strain sequencing project: providing services to taxonomists for standard genome sequencing and annotation.</title>
        <authorList>
            <consortium name="The Broad Institute Genomics Platform"/>
            <consortium name="The Broad Institute Genome Sequencing Center for Infectious Disease"/>
            <person name="Wu L."/>
            <person name="Ma J."/>
        </authorList>
    </citation>
    <scope>NUCLEOTIDE SEQUENCE [LARGE SCALE GENOMIC DNA]</scope>
    <source>
        <strain evidence="3 4">JCM 14969</strain>
    </source>
</reference>